<evidence type="ECO:0000313" key="4">
    <source>
        <dbReference type="Proteomes" id="UP001162131"/>
    </source>
</evidence>
<dbReference type="Pfam" id="PF00383">
    <property type="entry name" value="dCMP_cyt_deam_1"/>
    <property type="match status" value="1"/>
</dbReference>
<dbReference type="GO" id="GO:0052717">
    <property type="term" value="F:tRNA-specific adenosine-34 deaminase activity"/>
    <property type="evidence" value="ECO:0007669"/>
    <property type="project" value="TreeGrafter"/>
</dbReference>
<dbReference type="Gene3D" id="3.40.140.10">
    <property type="entry name" value="Cytidine Deaminase, domain 2"/>
    <property type="match status" value="1"/>
</dbReference>
<dbReference type="Proteomes" id="UP001162131">
    <property type="component" value="Unassembled WGS sequence"/>
</dbReference>
<dbReference type="SUPFAM" id="SSF53927">
    <property type="entry name" value="Cytidine deaminase-like"/>
    <property type="match status" value="1"/>
</dbReference>
<comment type="caution">
    <text evidence="3">The sequence shown here is derived from an EMBL/GenBank/DDBJ whole genome shotgun (WGS) entry which is preliminary data.</text>
</comment>
<accession>A0AAU9JWI8</accession>
<evidence type="ECO:0000313" key="3">
    <source>
        <dbReference type="EMBL" id="CAG9328916.1"/>
    </source>
</evidence>
<dbReference type="AlphaFoldDB" id="A0AAU9JWI8"/>
<dbReference type="PANTHER" id="PTHR11079">
    <property type="entry name" value="CYTOSINE DEAMINASE FAMILY MEMBER"/>
    <property type="match status" value="1"/>
</dbReference>
<organism evidence="3 4">
    <name type="scientific">Blepharisma stoltei</name>
    <dbReference type="NCBI Taxonomy" id="1481888"/>
    <lineage>
        <taxon>Eukaryota</taxon>
        <taxon>Sar</taxon>
        <taxon>Alveolata</taxon>
        <taxon>Ciliophora</taxon>
        <taxon>Postciliodesmatophora</taxon>
        <taxon>Heterotrichea</taxon>
        <taxon>Heterotrichida</taxon>
        <taxon>Blepharismidae</taxon>
        <taxon>Blepharisma</taxon>
    </lineage>
</organism>
<keyword evidence="4" id="KW-1185">Reference proteome</keyword>
<dbReference type="InterPro" id="IPR016193">
    <property type="entry name" value="Cytidine_deaminase-like"/>
</dbReference>
<dbReference type="CDD" id="cd01285">
    <property type="entry name" value="nucleoside_deaminase"/>
    <property type="match status" value="1"/>
</dbReference>
<sequence>MEAFMRRALELARHSSSQGEIPVACVFVHNGQALAEAWNMTNETKNATKHCEIVAIDEILKTHPPSILQECELYVTCEPCIMCASALEIIGIKKVYFGCYNERFGGNGSILSVHEGKYESVGGFFAEEAIKIFKDFYERGNPNAPPEKRHRPVAE</sequence>
<evidence type="ECO:0000256" key="1">
    <source>
        <dbReference type="ARBA" id="ARBA00022801"/>
    </source>
</evidence>
<dbReference type="PROSITE" id="PS51747">
    <property type="entry name" value="CYT_DCMP_DEAMINASES_2"/>
    <property type="match status" value="1"/>
</dbReference>
<proteinExistence type="predicted"/>
<dbReference type="PANTHER" id="PTHR11079:SF149">
    <property type="entry name" value="TRNA-SPECIFIC ADENOSINE DEAMINASE 2"/>
    <property type="match status" value="1"/>
</dbReference>
<dbReference type="GO" id="GO:0002100">
    <property type="term" value="P:tRNA wobble adenosine to inosine editing"/>
    <property type="evidence" value="ECO:0007669"/>
    <property type="project" value="TreeGrafter"/>
</dbReference>
<dbReference type="InterPro" id="IPR002125">
    <property type="entry name" value="CMP_dCMP_dom"/>
</dbReference>
<feature type="domain" description="CMP/dCMP-type deaminase" evidence="2">
    <location>
        <begin position="1"/>
        <end position="111"/>
    </location>
</feature>
<protein>
    <recommendedName>
        <fullName evidence="2">CMP/dCMP-type deaminase domain-containing protein</fullName>
    </recommendedName>
</protein>
<keyword evidence="1" id="KW-0378">Hydrolase</keyword>
<name>A0AAU9JWI8_9CILI</name>
<evidence type="ECO:0000259" key="2">
    <source>
        <dbReference type="PROSITE" id="PS51747"/>
    </source>
</evidence>
<dbReference type="EMBL" id="CAJZBQ010000046">
    <property type="protein sequence ID" value="CAG9328916.1"/>
    <property type="molecule type" value="Genomic_DNA"/>
</dbReference>
<gene>
    <name evidence="3" type="ORF">BSTOLATCC_MIC46898</name>
</gene>
<reference evidence="3" key="1">
    <citation type="submission" date="2021-09" db="EMBL/GenBank/DDBJ databases">
        <authorList>
            <consortium name="AG Swart"/>
            <person name="Singh M."/>
            <person name="Singh A."/>
            <person name="Seah K."/>
            <person name="Emmerich C."/>
        </authorList>
    </citation>
    <scope>NUCLEOTIDE SEQUENCE</scope>
    <source>
        <strain evidence="3">ATCC30299</strain>
    </source>
</reference>